<dbReference type="Gene3D" id="1.25.40.10">
    <property type="entry name" value="Tetratricopeptide repeat domain"/>
    <property type="match status" value="2"/>
</dbReference>
<keyword evidence="6" id="KW-0677">Repeat</keyword>
<feature type="signal peptide" evidence="9">
    <location>
        <begin position="1"/>
        <end position="22"/>
    </location>
</feature>
<evidence type="ECO:0000256" key="9">
    <source>
        <dbReference type="SAM" id="SignalP"/>
    </source>
</evidence>
<evidence type="ECO:0000313" key="11">
    <source>
        <dbReference type="EMBL" id="POM61123.1"/>
    </source>
</evidence>
<dbReference type="AlphaFoldDB" id="A0A2P4X6F7"/>
<dbReference type="Proteomes" id="UP000237271">
    <property type="component" value="Unassembled WGS sequence"/>
</dbReference>
<dbReference type="Pfam" id="PF13844">
    <property type="entry name" value="Glyco_transf_41"/>
    <property type="match status" value="1"/>
</dbReference>
<feature type="non-terminal residue" evidence="11">
    <location>
        <position position="476"/>
    </location>
</feature>
<evidence type="ECO:0000256" key="7">
    <source>
        <dbReference type="ARBA" id="ARBA00022803"/>
    </source>
</evidence>
<proteinExistence type="inferred from homology"/>
<dbReference type="PANTHER" id="PTHR44998:SF1">
    <property type="entry name" value="UDP-N-ACETYLGLUCOSAMINE--PEPTIDE N-ACETYLGLUCOSAMINYLTRANSFERASE 110 KDA SUBUNIT"/>
    <property type="match status" value="1"/>
</dbReference>
<evidence type="ECO:0000256" key="6">
    <source>
        <dbReference type="ARBA" id="ARBA00022737"/>
    </source>
</evidence>
<dbReference type="PROSITE" id="PS50005">
    <property type="entry name" value="TPR"/>
    <property type="match status" value="1"/>
</dbReference>
<comment type="similarity">
    <text evidence="2">Belongs to the glycosyltransferase 41 family. O-GlcNAc transferase subfamily.</text>
</comment>
<dbReference type="SUPFAM" id="SSF48452">
    <property type="entry name" value="TPR-like"/>
    <property type="match status" value="1"/>
</dbReference>
<evidence type="ECO:0000256" key="3">
    <source>
        <dbReference type="ARBA" id="ARBA00011970"/>
    </source>
</evidence>
<dbReference type="InterPro" id="IPR019734">
    <property type="entry name" value="TPR_rpt"/>
</dbReference>
<dbReference type="SMART" id="SM00028">
    <property type="entry name" value="TPR"/>
    <property type="match status" value="5"/>
</dbReference>
<keyword evidence="9" id="KW-0732">Signal</keyword>
<keyword evidence="12" id="KW-1185">Reference proteome</keyword>
<dbReference type="PANTHER" id="PTHR44998">
    <property type="match status" value="1"/>
</dbReference>
<comment type="pathway">
    <text evidence="1">Protein modification; protein glycosylation.</text>
</comment>
<evidence type="ECO:0000259" key="10">
    <source>
        <dbReference type="Pfam" id="PF13844"/>
    </source>
</evidence>
<keyword evidence="5" id="KW-0808">Transferase</keyword>
<evidence type="ECO:0000256" key="4">
    <source>
        <dbReference type="ARBA" id="ARBA00022676"/>
    </source>
</evidence>
<dbReference type="EMBL" id="NCKW01016292">
    <property type="protein sequence ID" value="POM61123.1"/>
    <property type="molecule type" value="Genomic_DNA"/>
</dbReference>
<reference evidence="11 12" key="1">
    <citation type="journal article" date="2017" name="Genome Biol. Evol.">
        <title>Phytophthora megakarya and P. palmivora, closely related causal agents of cacao black pod rot, underwent increases in genome sizes and gene numbers by different mechanisms.</title>
        <authorList>
            <person name="Ali S.S."/>
            <person name="Shao J."/>
            <person name="Lary D.J."/>
            <person name="Kronmiller B."/>
            <person name="Shen D."/>
            <person name="Strem M.D."/>
            <person name="Amoako-Attah I."/>
            <person name="Akrofi A.Y."/>
            <person name="Begoude B.A."/>
            <person name="Ten Hoopen G.M."/>
            <person name="Coulibaly K."/>
            <person name="Kebe B.I."/>
            <person name="Melnick R.L."/>
            <person name="Guiltinan M.J."/>
            <person name="Tyler B.M."/>
            <person name="Meinhardt L.W."/>
            <person name="Bailey B.A."/>
        </authorList>
    </citation>
    <scope>NUCLEOTIDE SEQUENCE [LARGE SCALE GENOMIC DNA]</scope>
    <source>
        <strain evidence="12">sbr112.9</strain>
    </source>
</reference>
<dbReference type="GO" id="GO:0097363">
    <property type="term" value="F:protein O-acetylglucosaminyltransferase activity"/>
    <property type="evidence" value="ECO:0007669"/>
    <property type="project" value="UniProtKB-EC"/>
</dbReference>
<comment type="caution">
    <text evidence="11">The sequence shown here is derived from an EMBL/GenBank/DDBJ whole genome shotgun (WGS) entry which is preliminary data.</text>
</comment>
<evidence type="ECO:0000313" key="12">
    <source>
        <dbReference type="Proteomes" id="UP000237271"/>
    </source>
</evidence>
<organism evidence="11 12">
    <name type="scientific">Phytophthora palmivora</name>
    <dbReference type="NCBI Taxonomy" id="4796"/>
    <lineage>
        <taxon>Eukaryota</taxon>
        <taxon>Sar</taxon>
        <taxon>Stramenopiles</taxon>
        <taxon>Oomycota</taxon>
        <taxon>Peronosporomycetes</taxon>
        <taxon>Peronosporales</taxon>
        <taxon>Peronosporaceae</taxon>
        <taxon>Phytophthora</taxon>
    </lineage>
</organism>
<dbReference type="EC" id="2.4.1.255" evidence="3"/>
<dbReference type="InterPro" id="IPR011990">
    <property type="entry name" value="TPR-like_helical_dom_sf"/>
</dbReference>
<dbReference type="Gene3D" id="3.40.50.11380">
    <property type="match status" value="1"/>
</dbReference>
<protein>
    <recommendedName>
        <fullName evidence="3">protein O-GlcNAc transferase</fullName>
        <ecNumber evidence="3">2.4.1.255</ecNumber>
    </recommendedName>
</protein>
<evidence type="ECO:0000256" key="2">
    <source>
        <dbReference type="ARBA" id="ARBA00005386"/>
    </source>
</evidence>
<accession>A0A2P4X6F7</accession>
<evidence type="ECO:0000256" key="8">
    <source>
        <dbReference type="PROSITE-ProRule" id="PRU00339"/>
    </source>
</evidence>
<dbReference type="OrthoDB" id="421121at2759"/>
<feature type="domain" description="O-GlcNAc transferase C-terminal" evidence="10">
    <location>
        <begin position="279"/>
        <end position="476"/>
    </location>
</feature>
<keyword evidence="7 8" id="KW-0802">TPR repeat</keyword>
<gene>
    <name evidence="11" type="ORF">PHPALM_29912</name>
</gene>
<evidence type="ECO:0000256" key="5">
    <source>
        <dbReference type="ARBA" id="ARBA00022679"/>
    </source>
</evidence>
<name>A0A2P4X6F7_9STRA</name>
<keyword evidence="4 11" id="KW-0328">Glycosyltransferase</keyword>
<feature type="repeat" description="TPR" evidence="8">
    <location>
        <begin position="61"/>
        <end position="94"/>
    </location>
</feature>
<feature type="chain" id="PRO_5015155704" description="protein O-GlcNAc transferase" evidence="9">
    <location>
        <begin position="23"/>
        <end position="476"/>
    </location>
</feature>
<sequence>MRLTSVSFIVQQLLSFTVLTIATLSSFDELWKSANQLWKSDDLDSVMIILQQLETLQPGERQVLVGMASVYHRQGEFDKELEVLDIVLTQNPRDPKVLQRIGEIYAEKSEISKALEYLHAAERQLDLMNVEEMDALMHQLALTYHRGKDFAMAEIYFNRILEAGDAYNAALAIDPTQAQARIGIAALHQQFGNVNESIPLYLHVINASSTTANLKIMAMSNIGAAYEVTKDIVSALRWYERALEEISADPGVIYSDQYTAEKSQMHLMVHVTRAKLSACVWEQAEEEFDSLWTMVTSIQGATDTRCMPTPFDSLLHSMSPLDRKWLAVQFSTQYTLGDVATRNNVFSPRPKPHEQKHTKSLTSLNVGYLSYDYAEHPTMHLMEGIFANKDRSSIKVTAFGYGRDDSSEIRKRVIDTVDRFVDLSKASFEESDSRIRDENIHILMDAQGHTYGSRMEIVAARPAPIVVNYLVYPGTS</sequence>
<evidence type="ECO:0000256" key="1">
    <source>
        <dbReference type="ARBA" id="ARBA00004922"/>
    </source>
</evidence>
<dbReference type="InterPro" id="IPR029489">
    <property type="entry name" value="OGT/SEC/SPY_C"/>
</dbReference>